<evidence type="ECO:0000256" key="2">
    <source>
        <dbReference type="SAM" id="SignalP"/>
    </source>
</evidence>
<sequence length="125" mass="12502">MKTAILSIAMFFLTATGAAFAQSTTQSTNPKQKATGDTASNSAGSIQGERRTTDGRGKENQGGPATATQAGRATGAGKRSEPGGKSNGDATGKTKLPGNQNEATNQSGSAGGNKSKTPKSTPKQN</sequence>
<feature type="compositionally biased region" description="Low complexity" evidence="1">
    <location>
        <begin position="62"/>
        <end position="77"/>
    </location>
</feature>
<feature type="region of interest" description="Disordered" evidence="1">
    <location>
        <begin position="22"/>
        <end position="125"/>
    </location>
</feature>
<organism evidence="3 4">
    <name type="scientific">Dyadobacter linearis</name>
    <dbReference type="NCBI Taxonomy" id="2823330"/>
    <lineage>
        <taxon>Bacteria</taxon>
        <taxon>Pseudomonadati</taxon>
        <taxon>Bacteroidota</taxon>
        <taxon>Cytophagia</taxon>
        <taxon>Cytophagales</taxon>
        <taxon>Spirosomataceae</taxon>
        <taxon>Dyadobacter</taxon>
    </lineage>
</organism>
<reference evidence="3 4" key="1">
    <citation type="submission" date="2021-04" db="EMBL/GenBank/DDBJ databases">
        <authorList>
            <person name="Rodrigo-Torres L."/>
            <person name="Arahal R. D."/>
            <person name="Lucena T."/>
        </authorList>
    </citation>
    <scope>NUCLEOTIDE SEQUENCE [LARGE SCALE GENOMIC DNA]</scope>
    <source>
        <strain evidence="3 4">CECT 9623</strain>
    </source>
</reference>
<feature type="signal peptide" evidence="2">
    <location>
        <begin position="1"/>
        <end position="21"/>
    </location>
</feature>
<gene>
    <name evidence="3" type="ORF">DYBT9623_00897</name>
</gene>
<keyword evidence="2" id="KW-0732">Signal</keyword>
<feature type="chain" id="PRO_5046019469" evidence="2">
    <location>
        <begin position="22"/>
        <end position="125"/>
    </location>
</feature>
<accession>A0ABM8ULA4</accession>
<comment type="caution">
    <text evidence="3">The sequence shown here is derived from an EMBL/GenBank/DDBJ whole genome shotgun (WGS) entry which is preliminary data.</text>
</comment>
<feature type="compositionally biased region" description="Basic and acidic residues" evidence="1">
    <location>
        <begin position="48"/>
        <end position="59"/>
    </location>
</feature>
<proteinExistence type="predicted"/>
<dbReference type="RefSeq" id="WP_215232278.1">
    <property type="nucleotide sequence ID" value="NZ_CAJRAU010000001.1"/>
</dbReference>
<evidence type="ECO:0000313" key="3">
    <source>
        <dbReference type="EMBL" id="CAG5068168.1"/>
    </source>
</evidence>
<name>A0ABM8ULA4_9BACT</name>
<evidence type="ECO:0000313" key="4">
    <source>
        <dbReference type="Proteomes" id="UP000679725"/>
    </source>
</evidence>
<dbReference type="Proteomes" id="UP000679725">
    <property type="component" value="Unassembled WGS sequence"/>
</dbReference>
<dbReference type="EMBL" id="CAJRAU010000001">
    <property type="protein sequence ID" value="CAG5068168.1"/>
    <property type="molecule type" value="Genomic_DNA"/>
</dbReference>
<keyword evidence="4" id="KW-1185">Reference proteome</keyword>
<protein>
    <submittedName>
        <fullName evidence="3">Uncharacterized protein</fullName>
    </submittedName>
</protein>
<feature type="compositionally biased region" description="Polar residues" evidence="1">
    <location>
        <begin position="97"/>
        <end position="125"/>
    </location>
</feature>
<evidence type="ECO:0000256" key="1">
    <source>
        <dbReference type="SAM" id="MobiDB-lite"/>
    </source>
</evidence>
<feature type="compositionally biased region" description="Polar residues" evidence="1">
    <location>
        <begin position="22"/>
        <end position="45"/>
    </location>
</feature>